<dbReference type="PANTHER" id="PTHR42759:SF1">
    <property type="entry name" value="MAGNESIUM-CHELATASE SUBUNIT CHLD"/>
    <property type="match status" value="1"/>
</dbReference>
<proteinExistence type="inferred from homology"/>
<accession>A0ABY4EJW0</accession>
<evidence type="ECO:0000256" key="2">
    <source>
        <dbReference type="ARBA" id="ARBA00009417"/>
    </source>
</evidence>
<keyword evidence="12" id="KW-1185">Reference proteome</keyword>
<keyword evidence="7" id="KW-0304">Gas vesicle</keyword>
<dbReference type="InterPro" id="IPR027417">
    <property type="entry name" value="P-loop_NTPase"/>
</dbReference>
<dbReference type="SUPFAM" id="SSF52540">
    <property type="entry name" value="P-loop containing nucleoside triphosphate hydrolases"/>
    <property type="match status" value="1"/>
</dbReference>
<dbReference type="InterPro" id="IPR050764">
    <property type="entry name" value="CbbQ/NirQ/NorQ/GpvN"/>
</dbReference>
<evidence type="ECO:0000313" key="12">
    <source>
        <dbReference type="Proteomes" id="UP000831787"/>
    </source>
</evidence>
<organism evidence="11 12">
    <name type="scientific">Halobacillus salinarum</name>
    <dbReference type="NCBI Taxonomy" id="2932257"/>
    <lineage>
        <taxon>Bacteria</taxon>
        <taxon>Bacillati</taxon>
        <taxon>Bacillota</taxon>
        <taxon>Bacilli</taxon>
        <taxon>Bacillales</taxon>
        <taxon>Bacillaceae</taxon>
        <taxon>Halobacillus</taxon>
    </lineage>
</organism>
<dbReference type="SMART" id="SM00382">
    <property type="entry name" value="AAA"/>
    <property type="match status" value="1"/>
</dbReference>
<dbReference type="Pfam" id="PF07728">
    <property type="entry name" value="AAA_5"/>
    <property type="match status" value="1"/>
</dbReference>
<dbReference type="Proteomes" id="UP000831787">
    <property type="component" value="Chromosome"/>
</dbReference>
<evidence type="ECO:0000256" key="4">
    <source>
        <dbReference type="ARBA" id="ARBA00022741"/>
    </source>
</evidence>
<evidence type="ECO:0000256" key="5">
    <source>
        <dbReference type="ARBA" id="ARBA00022801"/>
    </source>
</evidence>
<evidence type="ECO:0000256" key="9">
    <source>
        <dbReference type="ARBA" id="ARBA00049360"/>
    </source>
</evidence>
<keyword evidence="5" id="KW-0378">Hydrolase</keyword>
<evidence type="ECO:0000256" key="1">
    <source>
        <dbReference type="ARBA" id="ARBA00004496"/>
    </source>
</evidence>
<name>A0ABY4EJW0_9BACI</name>
<dbReference type="PANTHER" id="PTHR42759">
    <property type="entry name" value="MOXR FAMILY PROTEIN"/>
    <property type="match status" value="1"/>
</dbReference>
<dbReference type="InterPro" id="IPR011704">
    <property type="entry name" value="ATPase_dyneun-rel_AAA"/>
</dbReference>
<evidence type="ECO:0000256" key="7">
    <source>
        <dbReference type="ARBA" id="ARBA00022987"/>
    </source>
</evidence>
<keyword evidence="4" id="KW-0547">Nucleotide-binding</keyword>
<evidence type="ECO:0000256" key="8">
    <source>
        <dbReference type="ARBA" id="ARBA00035108"/>
    </source>
</evidence>
<sequence>MTSLTEVSQPSLRSSKEAFNEPDLKKIVKRSLRYLSSGYPVHFTGPSGVGKTTLALQVAKKQKRPIILISGNTELSNEDLIGAYTGYKRKKLNDNFVRTVHKIEEDISEEWTNGRLYEAVKNGYTVVYDEFTRSKPEVNNLFLSILEENILPLYGTKRTESFLDVHPDFSVIFTSNPNEYTGVYKLQDALLDRIVTIPLHPLNEDTEITIVVNQTNIEEKKAKSIVQFVNEVRSLCDKSMREHSLSLRASLMIAQVVQRYNLKVDGDNEEFQDICLDVTVFPLQRCVQTEELEELENKILEKCKSI</sequence>
<comment type="similarity">
    <text evidence="2">Belongs to the CbbQ/NirQ/NorQ/GpvN family.</text>
</comment>
<dbReference type="NCBIfam" id="TIGR02640">
    <property type="entry name" value="gas_vesic_GvpN"/>
    <property type="match status" value="1"/>
</dbReference>
<feature type="domain" description="AAA+ ATPase" evidence="10">
    <location>
        <begin position="37"/>
        <end position="205"/>
    </location>
</feature>
<keyword evidence="6" id="KW-0067">ATP-binding</keyword>
<keyword evidence="3" id="KW-0963">Cytoplasm</keyword>
<protein>
    <submittedName>
        <fullName evidence="11">Gas vesicle protein GvpN</fullName>
    </submittedName>
</protein>
<evidence type="ECO:0000259" key="10">
    <source>
        <dbReference type="SMART" id="SM00382"/>
    </source>
</evidence>
<comment type="subcellular location">
    <subcellularLocation>
        <location evidence="1">Cytoplasm</location>
    </subcellularLocation>
    <subcellularLocation>
        <location evidence="8">Gas vesicle</location>
    </subcellularLocation>
</comment>
<gene>
    <name evidence="11" type="primary">gvpN</name>
    <name evidence="11" type="ORF">MUN89_20195</name>
</gene>
<evidence type="ECO:0000313" key="11">
    <source>
        <dbReference type="EMBL" id="UOQ44148.1"/>
    </source>
</evidence>
<evidence type="ECO:0000256" key="3">
    <source>
        <dbReference type="ARBA" id="ARBA00022490"/>
    </source>
</evidence>
<dbReference type="InterPro" id="IPR013462">
    <property type="entry name" value="Gas-vesicle_GvpN"/>
</dbReference>
<evidence type="ECO:0000256" key="6">
    <source>
        <dbReference type="ARBA" id="ARBA00022840"/>
    </source>
</evidence>
<dbReference type="Gene3D" id="3.40.50.300">
    <property type="entry name" value="P-loop containing nucleotide triphosphate hydrolases"/>
    <property type="match status" value="1"/>
</dbReference>
<dbReference type="RefSeq" id="WP_244709872.1">
    <property type="nucleotide sequence ID" value="NZ_CP095073.1"/>
</dbReference>
<dbReference type="InterPro" id="IPR003593">
    <property type="entry name" value="AAA+_ATPase"/>
</dbReference>
<dbReference type="EMBL" id="CP095073">
    <property type="protein sequence ID" value="UOQ44148.1"/>
    <property type="molecule type" value="Genomic_DNA"/>
</dbReference>
<reference evidence="11 12" key="1">
    <citation type="submission" date="2022-04" db="EMBL/GenBank/DDBJ databases">
        <title>Halobacillus sp. isolated from saltern.</title>
        <authorList>
            <person name="Won M."/>
            <person name="Lee C.-M."/>
            <person name="Woen H.-Y."/>
            <person name="Kwon S.-W."/>
        </authorList>
    </citation>
    <scope>NUCLEOTIDE SEQUENCE [LARGE SCALE GENOMIC DNA]</scope>
    <source>
        <strain evidence="11 12">SSBR10-3</strain>
    </source>
</reference>
<comment type="catalytic activity">
    <reaction evidence="9">
        <text>ATP + H2O = ADP + phosphate + H(+)</text>
        <dbReference type="Rhea" id="RHEA:13065"/>
        <dbReference type="ChEBI" id="CHEBI:15377"/>
        <dbReference type="ChEBI" id="CHEBI:15378"/>
        <dbReference type="ChEBI" id="CHEBI:30616"/>
        <dbReference type="ChEBI" id="CHEBI:43474"/>
        <dbReference type="ChEBI" id="CHEBI:456216"/>
    </reaction>
</comment>